<dbReference type="EMBL" id="ML995492">
    <property type="protein sequence ID" value="KAF2139539.1"/>
    <property type="molecule type" value="Genomic_DNA"/>
</dbReference>
<dbReference type="GO" id="GO:0034388">
    <property type="term" value="C:Pwp2p-containing subcomplex of 90S preribosome"/>
    <property type="evidence" value="ECO:0007669"/>
    <property type="project" value="TreeGrafter"/>
</dbReference>
<dbReference type="GO" id="GO:0000462">
    <property type="term" value="P:maturation of SSU-rRNA from tricistronic rRNA transcript (SSU-rRNA, 5.8S rRNA, LSU-rRNA)"/>
    <property type="evidence" value="ECO:0007669"/>
    <property type="project" value="InterPro"/>
</dbReference>
<dbReference type="Pfam" id="PF08640">
    <property type="entry name" value="U3_assoc_6"/>
    <property type="match status" value="1"/>
</dbReference>
<keyword evidence="3" id="KW-0698">rRNA processing</keyword>
<dbReference type="GeneID" id="54302455"/>
<evidence type="ECO:0000259" key="6">
    <source>
        <dbReference type="Pfam" id="PF08640"/>
    </source>
</evidence>
<comment type="subcellular location">
    <subcellularLocation>
        <location evidence="1">Nucleus</location>
        <location evidence="1">Nucleolus</location>
    </subcellularLocation>
</comment>
<dbReference type="OrthoDB" id="28112at2759"/>
<reference evidence="7" key="1">
    <citation type="journal article" date="2020" name="Stud. Mycol.">
        <title>101 Dothideomycetes genomes: a test case for predicting lifestyles and emergence of pathogens.</title>
        <authorList>
            <person name="Haridas S."/>
            <person name="Albert R."/>
            <person name="Binder M."/>
            <person name="Bloem J."/>
            <person name="Labutti K."/>
            <person name="Salamov A."/>
            <person name="Andreopoulos B."/>
            <person name="Baker S."/>
            <person name="Barry K."/>
            <person name="Bills G."/>
            <person name="Bluhm B."/>
            <person name="Cannon C."/>
            <person name="Castanera R."/>
            <person name="Culley D."/>
            <person name="Daum C."/>
            <person name="Ezra D."/>
            <person name="Gonzalez J."/>
            <person name="Henrissat B."/>
            <person name="Kuo A."/>
            <person name="Liang C."/>
            <person name="Lipzen A."/>
            <person name="Lutzoni F."/>
            <person name="Magnuson J."/>
            <person name="Mondo S."/>
            <person name="Nolan M."/>
            <person name="Ohm R."/>
            <person name="Pangilinan J."/>
            <person name="Park H.-J."/>
            <person name="Ramirez L."/>
            <person name="Alfaro M."/>
            <person name="Sun H."/>
            <person name="Tritt A."/>
            <person name="Yoshinaga Y."/>
            <person name="Zwiers L.-H."/>
            <person name="Turgeon B."/>
            <person name="Goodwin S."/>
            <person name="Spatafora J."/>
            <person name="Crous P."/>
            <person name="Grigoriev I."/>
        </authorList>
    </citation>
    <scope>NUCLEOTIDE SEQUENCE</scope>
    <source>
        <strain evidence="7">CBS 121167</strain>
    </source>
</reference>
<dbReference type="Proteomes" id="UP000799438">
    <property type="component" value="Unassembled WGS sequence"/>
</dbReference>
<proteinExistence type="inferred from homology"/>
<evidence type="ECO:0000256" key="4">
    <source>
        <dbReference type="ARBA" id="ARBA00022737"/>
    </source>
</evidence>
<dbReference type="InterPro" id="IPR055347">
    <property type="entry name" value="UTP6_N"/>
</dbReference>
<evidence type="ECO:0000256" key="2">
    <source>
        <dbReference type="ARBA" id="ARBA00010734"/>
    </source>
</evidence>
<sequence length="467" mass="51579">MAGASDKARFYLEQSVPELRELERKQLFTRDEITAIAKKRSEFEHVLNARGSHPSDYARYVTYEMNVEALRKKRSKRVGVKAGGHSGQRRIFFILERATRKFHGDVGLWMLYIEFARKEKARKKLQEVLTGALRMHPTKPELWIYAARWAVDDEADMTMARSYMQRGLRFCQKSRLLWLEYAKLEMIYVAKIAARRSILGLDQEPQAKAQQETPAGDDMAADMIALPAITAEDINPSLSTESASAGDTDDVALQNLAATPVLTGAIPRAVFDAAMAEFAHDAALGEQFFDLFAAFTLAPCTPALLLHVVSALLSAAPDAVPTLACHFRQPVFGVSVSSPAFPRALGESLARVKAALQAADVAARPLLAEKAVLFLLPLLRSERSERNEHSEERDEGEGEMDPALRKVVRASLRQYVRALEGEEQVAGVVDALKGAKRVADARALVALGAKQWPGSERLLQVQAALES</sequence>
<accession>A0A6A6B5Z2</accession>
<evidence type="ECO:0000256" key="3">
    <source>
        <dbReference type="ARBA" id="ARBA00022552"/>
    </source>
</evidence>
<dbReference type="GO" id="GO:0032040">
    <property type="term" value="C:small-subunit processome"/>
    <property type="evidence" value="ECO:0007669"/>
    <property type="project" value="TreeGrafter"/>
</dbReference>
<dbReference type="RefSeq" id="XP_033395252.1">
    <property type="nucleotide sequence ID" value="XM_033544959.1"/>
</dbReference>
<dbReference type="SMART" id="SM00386">
    <property type="entry name" value="HAT"/>
    <property type="match status" value="4"/>
</dbReference>
<evidence type="ECO:0000313" key="8">
    <source>
        <dbReference type="Proteomes" id="UP000799438"/>
    </source>
</evidence>
<protein>
    <recommendedName>
        <fullName evidence="6">U3 small nucleolar RNA-associated protein 6 N-terminal domain-containing protein</fullName>
    </recommendedName>
</protein>
<dbReference type="InterPro" id="IPR013949">
    <property type="entry name" value="Utp6"/>
</dbReference>
<dbReference type="GO" id="GO:0030515">
    <property type="term" value="F:snoRNA binding"/>
    <property type="evidence" value="ECO:0007669"/>
    <property type="project" value="InterPro"/>
</dbReference>
<comment type="similarity">
    <text evidence="2">Belongs to the UTP6 family.</text>
</comment>
<dbReference type="InterPro" id="IPR011990">
    <property type="entry name" value="TPR-like_helical_dom_sf"/>
</dbReference>
<gene>
    <name evidence="7" type="ORF">K452DRAFT_328002</name>
</gene>
<dbReference type="PANTHER" id="PTHR23271">
    <property type="entry name" value="HEPATOCELLULAR CARCINOMA-ASSOCIATED ANTIGEN 66"/>
    <property type="match status" value="1"/>
</dbReference>
<dbReference type="AlphaFoldDB" id="A0A6A6B5Z2"/>
<evidence type="ECO:0000256" key="1">
    <source>
        <dbReference type="ARBA" id="ARBA00004604"/>
    </source>
</evidence>
<dbReference type="PANTHER" id="PTHR23271:SF1">
    <property type="entry name" value="U3 SMALL NUCLEOLAR RNA-ASSOCIATED PROTEIN 6 HOMOLOG"/>
    <property type="match status" value="1"/>
</dbReference>
<dbReference type="Gene3D" id="1.25.40.10">
    <property type="entry name" value="Tetratricopeptide repeat domain"/>
    <property type="match status" value="1"/>
</dbReference>
<dbReference type="SUPFAM" id="SSF48452">
    <property type="entry name" value="TPR-like"/>
    <property type="match status" value="1"/>
</dbReference>
<keyword evidence="5" id="KW-0539">Nucleus</keyword>
<keyword evidence="8" id="KW-1185">Reference proteome</keyword>
<keyword evidence="4" id="KW-0677">Repeat</keyword>
<name>A0A6A6B5Z2_9PEZI</name>
<organism evidence="7 8">
    <name type="scientific">Aplosporella prunicola CBS 121167</name>
    <dbReference type="NCBI Taxonomy" id="1176127"/>
    <lineage>
        <taxon>Eukaryota</taxon>
        <taxon>Fungi</taxon>
        <taxon>Dikarya</taxon>
        <taxon>Ascomycota</taxon>
        <taxon>Pezizomycotina</taxon>
        <taxon>Dothideomycetes</taxon>
        <taxon>Dothideomycetes incertae sedis</taxon>
        <taxon>Botryosphaeriales</taxon>
        <taxon>Aplosporellaceae</taxon>
        <taxon>Aplosporella</taxon>
    </lineage>
</organism>
<evidence type="ECO:0000256" key="5">
    <source>
        <dbReference type="ARBA" id="ARBA00023242"/>
    </source>
</evidence>
<dbReference type="InterPro" id="IPR003107">
    <property type="entry name" value="HAT"/>
</dbReference>
<feature type="domain" description="U3 small nucleolar RNA-associated protein 6 N-terminal" evidence="6">
    <location>
        <begin position="12"/>
        <end position="81"/>
    </location>
</feature>
<evidence type="ECO:0000313" key="7">
    <source>
        <dbReference type="EMBL" id="KAF2139539.1"/>
    </source>
</evidence>